<evidence type="ECO:0000259" key="1">
    <source>
        <dbReference type="PROSITE" id="PS50851"/>
    </source>
</evidence>
<evidence type="ECO:0000313" key="3">
    <source>
        <dbReference type="Proteomes" id="UP000178449"/>
    </source>
</evidence>
<dbReference type="STRING" id="1817772.A2527_10860"/>
<dbReference type="PANTHER" id="PTHR22617:SF23">
    <property type="entry name" value="CHEMOTAXIS PROTEIN CHEW"/>
    <property type="match status" value="1"/>
</dbReference>
<accession>A0A1F6GGC6</accession>
<dbReference type="EMBL" id="MFNE01000004">
    <property type="protein sequence ID" value="OGG97159.1"/>
    <property type="molecule type" value="Genomic_DNA"/>
</dbReference>
<dbReference type="GO" id="GO:0007165">
    <property type="term" value="P:signal transduction"/>
    <property type="evidence" value="ECO:0007669"/>
    <property type="project" value="InterPro"/>
</dbReference>
<gene>
    <name evidence="2" type="ORF">A2527_10860</name>
</gene>
<proteinExistence type="predicted"/>
<evidence type="ECO:0000313" key="2">
    <source>
        <dbReference type="EMBL" id="OGG97159.1"/>
    </source>
</evidence>
<dbReference type="Gene3D" id="2.40.50.180">
    <property type="entry name" value="CheA-289, Domain 4"/>
    <property type="match status" value="1"/>
</dbReference>
<dbReference type="InterPro" id="IPR036061">
    <property type="entry name" value="CheW-like_dom_sf"/>
</dbReference>
<sequence>MANYVREDFEFLKVMRFSISEIECAIAIMEVREVIPPPDIRHIPKAPGFVEGVFSLRGEIIPVVDLRKLFGVEPKSADFKVILRQIKEVTIGYMVDQVNNVMQVERSQIKPPPPVIIKGLDKGCLYGLFDYNDENIILMDLSKAMAPGEVAQIGNLLKQL</sequence>
<dbReference type="Gene3D" id="2.30.30.40">
    <property type="entry name" value="SH3 Domains"/>
    <property type="match status" value="1"/>
</dbReference>
<dbReference type="Pfam" id="PF01584">
    <property type="entry name" value="CheW"/>
    <property type="match status" value="1"/>
</dbReference>
<feature type="domain" description="CheW-like" evidence="1">
    <location>
        <begin position="11"/>
        <end position="150"/>
    </location>
</feature>
<dbReference type="Proteomes" id="UP000178449">
    <property type="component" value="Unassembled WGS sequence"/>
</dbReference>
<dbReference type="PROSITE" id="PS50851">
    <property type="entry name" value="CHEW"/>
    <property type="match status" value="1"/>
</dbReference>
<protein>
    <recommendedName>
        <fullName evidence="1">CheW-like domain-containing protein</fullName>
    </recommendedName>
</protein>
<dbReference type="InterPro" id="IPR002545">
    <property type="entry name" value="CheW-lke_dom"/>
</dbReference>
<organism evidence="2 3">
    <name type="scientific">Candidatus Lambdaproteobacteria bacterium RIFOXYD2_FULL_50_16</name>
    <dbReference type="NCBI Taxonomy" id="1817772"/>
    <lineage>
        <taxon>Bacteria</taxon>
        <taxon>Pseudomonadati</taxon>
        <taxon>Pseudomonadota</taxon>
        <taxon>Candidatus Lambdaproteobacteria</taxon>
    </lineage>
</organism>
<comment type="caution">
    <text evidence="2">The sequence shown here is derived from an EMBL/GenBank/DDBJ whole genome shotgun (WGS) entry which is preliminary data.</text>
</comment>
<dbReference type="GO" id="GO:0006935">
    <property type="term" value="P:chemotaxis"/>
    <property type="evidence" value="ECO:0007669"/>
    <property type="project" value="InterPro"/>
</dbReference>
<dbReference type="AlphaFoldDB" id="A0A1F6GGC6"/>
<reference evidence="2 3" key="1">
    <citation type="journal article" date="2016" name="Nat. Commun.">
        <title>Thousands of microbial genomes shed light on interconnected biogeochemical processes in an aquifer system.</title>
        <authorList>
            <person name="Anantharaman K."/>
            <person name="Brown C.T."/>
            <person name="Hug L.A."/>
            <person name="Sharon I."/>
            <person name="Castelle C.J."/>
            <person name="Probst A.J."/>
            <person name="Thomas B.C."/>
            <person name="Singh A."/>
            <person name="Wilkins M.J."/>
            <person name="Karaoz U."/>
            <person name="Brodie E.L."/>
            <person name="Williams K.H."/>
            <person name="Hubbard S.S."/>
            <person name="Banfield J.F."/>
        </authorList>
    </citation>
    <scope>NUCLEOTIDE SEQUENCE [LARGE SCALE GENOMIC DNA]</scope>
</reference>
<dbReference type="GO" id="GO:0005829">
    <property type="term" value="C:cytosol"/>
    <property type="evidence" value="ECO:0007669"/>
    <property type="project" value="TreeGrafter"/>
</dbReference>
<dbReference type="InterPro" id="IPR039315">
    <property type="entry name" value="CheW"/>
</dbReference>
<dbReference type="PANTHER" id="PTHR22617">
    <property type="entry name" value="CHEMOTAXIS SENSOR HISTIDINE KINASE-RELATED"/>
    <property type="match status" value="1"/>
</dbReference>
<dbReference type="SUPFAM" id="SSF50341">
    <property type="entry name" value="CheW-like"/>
    <property type="match status" value="1"/>
</dbReference>
<name>A0A1F6GGC6_9PROT</name>
<dbReference type="SMART" id="SM00260">
    <property type="entry name" value="CheW"/>
    <property type="match status" value="1"/>
</dbReference>